<dbReference type="AlphaFoldDB" id="A0A915BJT0"/>
<sequence>MLMITLLIKQHFYRGFCPNKTTGHLHRFNNSDTLLHRWLVIIRSVYLLSLGSRVRADVTVHFHQTTNLELRLLQDLHFANINVL</sequence>
<proteinExistence type="predicted"/>
<keyword evidence="1" id="KW-1185">Reference proteome</keyword>
<dbReference type="Proteomes" id="UP000887569">
    <property type="component" value="Unplaced"/>
</dbReference>
<accession>A0A915BJT0</accession>
<protein>
    <submittedName>
        <fullName evidence="2">Uncharacterized protein</fullName>
    </submittedName>
</protein>
<organism evidence="1 2">
    <name type="scientific">Parascaris univalens</name>
    <name type="common">Nematode worm</name>
    <dbReference type="NCBI Taxonomy" id="6257"/>
    <lineage>
        <taxon>Eukaryota</taxon>
        <taxon>Metazoa</taxon>
        <taxon>Ecdysozoa</taxon>
        <taxon>Nematoda</taxon>
        <taxon>Chromadorea</taxon>
        <taxon>Rhabditida</taxon>
        <taxon>Spirurina</taxon>
        <taxon>Ascaridomorpha</taxon>
        <taxon>Ascaridoidea</taxon>
        <taxon>Ascarididae</taxon>
        <taxon>Parascaris</taxon>
    </lineage>
</organism>
<evidence type="ECO:0000313" key="1">
    <source>
        <dbReference type="Proteomes" id="UP000887569"/>
    </source>
</evidence>
<dbReference type="WBParaSite" id="PgR043_g056_t01">
    <property type="protein sequence ID" value="PgR043_g056_t01"/>
    <property type="gene ID" value="PgR043_g056"/>
</dbReference>
<reference evidence="2" key="1">
    <citation type="submission" date="2022-11" db="UniProtKB">
        <authorList>
            <consortium name="WormBaseParasite"/>
        </authorList>
    </citation>
    <scope>IDENTIFICATION</scope>
</reference>
<evidence type="ECO:0000313" key="2">
    <source>
        <dbReference type="WBParaSite" id="PgR043_g056_t01"/>
    </source>
</evidence>
<name>A0A915BJT0_PARUN</name>